<dbReference type="PANTHER" id="PTHR43080">
    <property type="entry name" value="CBS DOMAIN-CONTAINING PROTEIN CBSX3, MITOCHONDRIAL"/>
    <property type="match status" value="1"/>
</dbReference>
<evidence type="ECO:0000256" key="1">
    <source>
        <dbReference type="ARBA" id="ARBA00023122"/>
    </source>
</evidence>
<evidence type="ECO:0000259" key="3">
    <source>
        <dbReference type="PROSITE" id="PS51371"/>
    </source>
</evidence>
<dbReference type="PROSITE" id="PS51371">
    <property type="entry name" value="CBS"/>
    <property type="match status" value="2"/>
</dbReference>
<name>A0A8J6THT6_9BACT</name>
<protein>
    <submittedName>
        <fullName evidence="4">CBS domain-containing protein</fullName>
    </submittedName>
</protein>
<feature type="domain" description="CBS" evidence="3">
    <location>
        <begin position="8"/>
        <end position="65"/>
    </location>
</feature>
<dbReference type="PANTHER" id="PTHR43080:SF26">
    <property type="entry name" value="REGULATORY PROTEIN"/>
    <property type="match status" value="1"/>
</dbReference>
<dbReference type="EMBL" id="JACNJH010000179">
    <property type="protein sequence ID" value="MBC8362285.1"/>
    <property type="molecule type" value="Genomic_DNA"/>
</dbReference>
<keyword evidence="1 2" id="KW-0129">CBS domain</keyword>
<dbReference type="InterPro" id="IPR046342">
    <property type="entry name" value="CBS_dom_sf"/>
</dbReference>
<dbReference type="Proteomes" id="UP000603434">
    <property type="component" value="Unassembled WGS sequence"/>
</dbReference>
<dbReference type="SMART" id="SM00116">
    <property type="entry name" value="CBS"/>
    <property type="match status" value="2"/>
</dbReference>
<proteinExistence type="predicted"/>
<dbReference type="Pfam" id="PF00571">
    <property type="entry name" value="CBS"/>
    <property type="match status" value="2"/>
</dbReference>
<feature type="domain" description="CBS" evidence="3">
    <location>
        <begin position="98"/>
        <end position="154"/>
    </location>
</feature>
<dbReference type="InterPro" id="IPR000644">
    <property type="entry name" value="CBS_dom"/>
</dbReference>
<evidence type="ECO:0000256" key="2">
    <source>
        <dbReference type="PROSITE-ProRule" id="PRU00703"/>
    </source>
</evidence>
<dbReference type="CDD" id="cd04586">
    <property type="entry name" value="CBS_pair_BON_assoc"/>
    <property type="match status" value="1"/>
</dbReference>
<comment type="caution">
    <text evidence="4">The sequence shown here is derived from an EMBL/GenBank/DDBJ whole genome shotgun (WGS) entry which is preliminary data.</text>
</comment>
<dbReference type="InterPro" id="IPR051257">
    <property type="entry name" value="Diverse_CBS-Domain"/>
</dbReference>
<dbReference type="Gene3D" id="3.10.580.10">
    <property type="entry name" value="CBS-domain"/>
    <property type="match status" value="1"/>
</dbReference>
<dbReference type="AlphaFoldDB" id="A0A8J6THT6"/>
<evidence type="ECO:0000313" key="5">
    <source>
        <dbReference type="Proteomes" id="UP000603434"/>
    </source>
</evidence>
<reference evidence="4 5" key="1">
    <citation type="submission" date="2020-08" db="EMBL/GenBank/DDBJ databases">
        <title>Bridging the membrane lipid divide: bacteria of the FCB group superphylum have the potential to synthesize archaeal ether lipids.</title>
        <authorList>
            <person name="Villanueva L."/>
            <person name="Von Meijenfeldt F.A.B."/>
            <person name="Westbye A.B."/>
            <person name="Yadav S."/>
            <person name="Hopmans E.C."/>
            <person name="Dutilh B.E."/>
            <person name="Sinninghe Damste J.S."/>
        </authorList>
    </citation>
    <scope>NUCLEOTIDE SEQUENCE [LARGE SCALE GENOMIC DNA]</scope>
    <source>
        <strain evidence="4">NIOZ-UU30</strain>
    </source>
</reference>
<accession>A0A8J6THT6</accession>
<dbReference type="SUPFAM" id="SSF54631">
    <property type="entry name" value="CBS-domain pair"/>
    <property type="match status" value="1"/>
</dbReference>
<evidence type="ECO:0000313" key="4">
    <source>
        <dbReference type="EMBL" id="MBC8362285.1"/>
    </source>
</evidence>
<organism evidence="4 5">
    <name type="scientific">Candidatus Desulfatibia profunda</name>
    <dbReference type="NCBI Taxonomy" id="2841695"/>
    <lineage>
        <taxon>Bacteria</taxon>
        <taxon>Pseudomonadati</taxon>
        <taxon>Thermodesulfobacteriota</taxon>
        <taxon>Desulfobacteria</taxon>
        <taxon>Desulfobacterales</taxon>
        <taxon>Desulfobacterales incertae sedis</taxon>
        <taxon>Candidatus Desulfatibia</taxon>
    </lineage>
</organism>
<gene>
    <name evidence="4" type="ORF">H8E23_12905</name>
</gene>
<sequence length="154" mass="16971">MLKVKDIMTTELITVLPETEVLQAAKLLLENRINGVPVVDKAGKLVGILCQSDLIAQQKRLPIPSFFTFMDGLFSLSSMKQLEKQVQKIAAITVAQAMTPNPVFVQPDTDIEVVAHLMVDKGFHTIPVLRGEKLVGIVGKEDILRTLIPKQNIS</sequence>